<evidence type="ECO:0000313" key="4">
    <source>
        <dbReference type="EMBL" id="VBB73062.1"/>
    </source>
</evidence>
<dbReference type="SUPFAM" id="SSF50685">
    <property type="entry name" value="Barwin-like endoglucanases"/>
    <property type="match status" value="1"/>
</dbReference>
<feature type="region of interest" description="Disordered" evidence="2">
    <location>
        <begin position="52"/>
        <end position="147"/>
    </location>
</feature>
<dbReference type="InterPro" id="IPR051477">
    <property type="entry name" value="Expansin_CellWall"/>
</dbReference>
<keyword evidence="5" id="KW-1185">Reference proteome</keyword>
<dbReference type="PANTHER" id="PTHR31836">
    <property type="match status" value="1"/>
</dbReference>
<protein>
    <recommendedName>
        <fullName evidence="6">RlpA-like protein double-psi beta-barrel domain-containing protein</fullName>
    </recommendedName>
</protein>
<dbReference type="PANTHER" id="PTHR31836:SF28">
    <property type="entry name" value="SRCR DOMAIN-CONTAINING PROTEIN-RELATED"/>
    <property type="match status" value="1"/>
</dbReference>
<dbReference type="InterPro" id="IPR036908">
    <property type="entry name" value="RlpA-like_sf"/>
</dbReference>
<dbReference type="CDD" id="cd22191">
    <property type="entry name" value="DPBB_RlpA_EXP_N-like"/>
    <property type="match status" value="1"/>
</dbReference>
<feature type="compositionally biased region" description="Acidic residues" evidence="2">
    <location>
        <begin position="61"/>
        <end position="145"/>
    </location>
</feature>
<dbReference type="Proteomes" id="UP000280685">
    <property type="component" value="Chromosome 1"/>
</dbReference>
<evidence type="ECO:0000256" key="1">
    <source>
        <dbReference type="ARBA" id="ARBA00022729"/>
    </source>
</evidence>
<evidence type="ECO:0008006" key="6">
    <source>
        <dbReference type="Google" id="ProtNLM"/>
    </source>
</evidence>
<evidence type="ECO:0000256" key="2">
    <source>
        <dbReference type="SAM" id="MobiDB-lite"/>
    </source>
</evidence>
<evidence type="ECO:0000313" key="5">
    <source>
        <dbReference type="Proteomes" id="UP000280685"/>
    </source>
</evidence>
<dbReference type="Gene3D" id="2.40.40.10">
    <property type="entry name" value="RlpA-like domain"/>
    <property type="match status" value="1"/>
</dbReference>
<reference evidence="4" key="1">
    <citation type="submission" date="2018-02" db="EMBL/GenBank/DDBJ databases">
        <authorList>
            <person name="Silar P."/>
        </authorList>
    </citation>
    <scope>NUCLEOTIDE SEQUENCE [LARGE SCALE GENOMIC DNA]</scope>
    <source>
        <strain evidence="4">T</strain>
    </source>
</reference>
<proteinExistence type="predicted"/>
<gene>
    <name evidence="4" type="ORF">PODCO_115525</name>
</gene>
<sequence>MVPLSFALRAALLTLSTVALPTLSLPASIAQRDVALHRSSLDSTWDDTNSWEPHAGWFSYNEDEDDDDDEGDEWWEVNSWEEEEEEEDDDDDSYDYSCEYDDEDYDCEEYPDYDEDWDKDENDEGCEWDDNDESDWESDDDDNDDPTWKDYSLTNLVIHSPHQTLHSGIGTVYTQDGRVGSCGTSHDDSAFVVALGNDWMHHRYQASECGRQIQVTNKGSRHHVGGEGNTITVTVQDTCASCDAGHVDFSHAAWDALTDGSPPGQVDLEW</sequence>
<accession>A0ABY6RXW9</accession>
<dbReference type="EMBL" id="LR026964">
    <property type="protein sequence ID" value="VBB73062.1"/>
    <property type="molecule type" value="Genomic_DNA"/>
</dbReference>
<name>A0ABY6RXW9_PODCO</name>
<feature type="signal peptide" evidence="3">
    <location>
        <begin position="1"/>
        <end position="19"/>
    </location>
</feature>
<keyword evidence="1 3" id="KW-0732">Signal</keyword>
<evidence type="ECO:0000256" key="3">
    <source>
        <dbReference type="SAM" id="SignalP"/>
    </source>
</evidence>
<feature type="chain" id="PRO_5046643904" description="RlpA-like protein double-psi beta-barrel domain-containing protein" evidence="3">
    <location>
        <begin position="20"/>
        <end position="270"/>
    </location>
</feature>
<organism evidence="4 5">
    <name type="scientific">Podospora comata</name>
    <dbReference type="NCBI Taxonomy" id="48703"/>
    <lineage>
        <taxon>Eukaryota</taxon>
        <taxon>Fungi</taxon>
        <taxon>Dikarya</taxon>
        <taxon>Ascomycota</taxon>
        <taxon>Pezizomycotina</taxon>
        <taxon>Sordariomycetes</taxon>
        <taxon>Sordariomycetidae</taxon>
        <taxon>Sordariales</taxon>
        <taxon>Podosporaceae</taxon>
        <taxon>Podospora</taxon>
    </lineage>
</organism>